<proteinExistence type="predicted"/>
<dbReference type="Proteomes" id="UP000460549">
    <property type="component" value="Unassembled WGS sequence"/>
</dbReference>
<reference evidence="1 2" key="1">
    <citation type="submission" date="2019-08" db="EMBL/GenBank/DDBJ databases">
        <title>In-depth cultivation of the pig gut microbiome towards novel bacterial diversity and tailored functional studies.</title>
        <authorList>
            <person name="Wylensek D."/>
            <person name="Hitch T.C.A."/>
            <person name="Clavel T."/>
        </authorList>
    </citation>
    <scope>NUCLEOTIDE SEQUENCE [LARGE SCALE GENOMIC DNA]</scope>
    <source>
        <strain evidence="1 2">NM-380-WT-3C1</strain>
    </source>
</reference>
<keyword evidence="2" id="KW-1185">Reference proteome</keyword>
<dbReference type="RefSeq" id="WP_154424820.1">
    <property type="nucleotide sequence ID" value="NZ_VUNN01000004.1"/>
</dbReference>
<evidence type="ECO:0000313" key="1">
    <source>
        <dbReference type="EMBL" id="MSU05913.1"/>
    </source>
</evidence>
<dbReference type="Pfam" id="PF14014">
    <property type="entry name" value="DUF4230"/>
    <property type="match status" value="1"/>
</dbReference>
<gene>
    <name evidence="1" type="ORF">FYJ80_03850</name>
</gene>
<comment type="caution">
    <text evidence="1">The sequence shown here is derived from an EMBL/GenBank/DDBJ whole genome shotgun (WGS) entry which is preliminary data.</text>
</comment>
<name>A0A7X2PCG3_9SPIO</name>
<sequence length="193" mass="21591">MNNIIKILIAIICILIIASLLFASIYKKEVKVGDIITDFTQLNKLEVYKATMSTIIDIEQGKNSVKAEIIGDVIITVDFNKALIKSMDNGRKIFFSLPTPEANKCLIHEELSSPKSYKITNISKIKDLFSENSLGADLYKVALEEAQIEIKNKVMDDNIIINEAKRITENIISNLCANLGVVPLIHWKADILI</sequence>
<organism evidence="1 2">
    <name type="scientific">Bullifex porci</name>
    <dbReference type="NCBI Taxonomy" id="2606638"/>
    <lineage>
        <taxon>Bacteria</taxon>
        <taxon>Pseudomonadati</taxon>
        <taxon>Spirochaetota</taxon>
        <taxon>Spirochaetia</taxon>
        <taxon>Spirochaetales</taxon>
        <taxon>Spirochaetaceae</taxon>
        <taxon>Bullifex</taxon>
    </lineage>
</organism>
<evidence type="ECO:0000313" key="2">
    <source>
        <dbReference type="Proteomes" id="UP000460549"/>
    </source>
</evidence>
<dbReference type="AlphaFoldDB" id="A0A7X2PCG3"/>
<dbReference type="EMBL" id="VUNN01000004">
    <property type="protein sequence ID" value="MSU05913.1"/>
    <property type="molecule type" value="Genomic_DNA"/>
</dbReference>
<dbReference type="InterPro" id="IPR025324">
    <property type="entry name" value="DUF4230"/>
</dbReference>
<accession>A0A7X2PCG3</accession>
<protein>
    <submittedName>
        <fullName evidence="1">DUF4230 domain-containing protein</fullName>
    </submittedName>
</protein>